<dbReference type="Pfam" id="PF07859">
    <property type="entry name" value="Abhydrolase_3"/>
    <property type="match status" value="1"/>
</dbReference>
<evidence type="ECO:0000256" key="2">
    <source>
        <dbReference type="ARBA" id="ARBA00022801"/>
    </source>
</evidence>
<dbReference type="Gene3D" id="3.40.50.1820">
    <property type="entry name" value="alpha/beta hydrolase"/>
    <property type="match status" value="1"/>
</dbReference>
<organism evidence="5 6">
    <name type="scientific">Moraxella cuniculi DSM 21768</name>
    <dbReference type="NCBI Taxonomy" id="1122245"/>
    <lineage>
        <taxon>Bacteria</taxon>
        <taxon>Pseudomonadati</taxon>
        <taxon>Pseudomonadota</taxon>
        <taxon>Gammaproteobacteria</taxon>
        <taxon>Moraxellales</taxon>
        <taxon>Moraxellaceae</taxon>
        <taxon>Moraxella</taxon>
    </lineage>
</organism>
<dbReference type="GO" id="GO:0016787">
    <property type="term" value="F:hydrolase activity"/>
    <property type="evidence" value="ECO:0007669"/>
    <property type="project" value="UniProtKB-KW"/>
</dbReference>
<dbReference type="STRING" id="34061.B0189_06400"/>
<evidence type="ECO:0000313" key="6">
    <source>
        <dbReference type="Proteomes" id="UP000187495"/>
    </source>
</evidence>
<keyword evidence="2 5" id="KW-0378">Hydrolase</keyword>
<accession>A0A1N7FV15</accession>
<evidence type="ECO:0000256" key="3">
    <source>
        <dbReference type="PROSITE-ProRule" id="PRU10038"/>
    </source>
</evidence>
<dbReference type="PROSITE" id="PS01174">
    <property type="entry name" value="LIPASE_GDXG_SER"/>
    <property type="match status" value="1"/>
</dbReference>
<dbReference type="PANTHER" id="PTHR48081">
    <property type="entry name" value="AB HYDROLASE SUPERFAMILY PROTEIN C4A8.06C"/>
    <property type="match status" value="1"/>
</dbReference>
<reference evidence="6" key="1">
    <citation type="submission" date="2017-01" db="EMBL/GenBank/DDBJ databases">
        <authorList>
            <person name="Varghese N."/>
            <person name="Submissions S."/>
        </authorList>
    </citation>
    <scope>NUCLEOTIDE SEQUENCE [LARGE SCALE GENOMIC DNA]</scope>
    <source>
        <strain evidence="6">DSM 21768</strain>
    </source>
</reference>
<dbReference type="InterPro" id="IPR013094">
    <property type="entry name" value="AB_hydrolase_3"/>
</dbReference>
<dbReference type="InterPro" id="IPR029058">
    <property type="entry name" value="AB_hydrolase_fold"/>
</dbReference>
<comment type="similarity">
    <text evidence="1">Belongs to the 'GDXG' lipolytic enzyme family.</text>
</comment>
<evidence type="ECO:0000259" key="4">
    <source>
        <dbReference type="Pfam" id="PF07859"/>
    </source>
</evidence>
<sequence>MSLILNVLHKAFSLNSSMLHTAESIQHEIQFATPRADLTNSLKKSCDVKVQYLHERQVISLTPKNKTPTKTIIYLHGGAYVGDLQIAHWWIIQALIDKTAASVIVPIYRLAPHATIDSELPFVLACYDSAKTADIYLAGDSAGGGLAMALAIELR</sequence>
<dbReference type="InterPro" id="IPR033140">
    <property type="entry name" value="Lipase_GDXG_put_SER_AS"/>
</dbReference>
<dbReference type="InterPro" id="IPR050300">
    <property type="entry name" value="GDXG_lipolytic_enzyme"/>
</dbReference>
<dbReference type="Proteomes" id="UP000187495">
    <property type="component" value="Unassembled WGS sequence"/>
</dbReference>
<dbReference type="PANTHER" id="PTHR48081:SF8">
    <property type="entry name" value="ALPHA_BETA HYDROLASE FOLD-3 DOMAIN-CONTAINING PROTEIN-RELATED"/>
    <property type="match status" value="1"/>
</dbReference>
<dbReference type="SUPFAM" id="SSF53474">
    <property type="entry name" value="alpha/beta-Hydrolases"/>
    <property type="match status" value="1"/>
</dbReference>
<evidence type="ECO:0000256" key="1">
    <source>
        <dbReference type="ARBA" id="ARBA00010515"/>
    </source>
</evidence>
<protein>
    <submittedName>
        <fullName evidence="5">Alpha/beta hydrolase fold</fullName>
    </submittedName>
</protein>
<evidence type="ECO:0000313" key="5">
    <source>
        <dbReference type="EMBL" id="SIS04144.1"/>
    </source>
</evidence>
<feature type="domain" description="Alpha/beta hydrolase fold-3" evidence="4">
    <location>
        <begin position="72"/>
        <end position="155"/>
    </location>
</feature>
<name>A0A1N7FV15_9GAMM</name>
<gene>
    <name evidence="5" type="ORF">SAMN02745664_11748</name>
</gene>
<proteinExistence type="inferred from homology"/>
<keyword evidence="6" id="KW-1185">Reference proteome</keyword>
<dbReference type="EMBL" id="FTNU01000017">
    <property type="protein sequence ID" value="SIS04144.1"/>
    <property type="molecule type" value="Genomic_DNA"/>
</dbReference>
<feature type="active site" evidence="3">
    <location>
        <position position="141"/>
    </location>
</feature>
<dbReference type="AlphaFoldDB" id="A0A1N7FV15"/>